<evidence type="ECO:0000256" key="1">
    <source>
        <dbReference type="ARBA" id="ARBA00022679"/>
    </source>
</evidence>
<dbReference type="Pfam" id="PF00583">
    <property type="entry name" value="Acetyltransf_1"/>
    <property type="match status" value="1"/>
</dbReference>
<gene>
    <name evidence="4" type="ORF">GCM10009554_23930</name>
</gene>
<keyword evidence="2" id="KW-0012">Acyltransferase</keyword>
<sequence>MELMEGVELRHADRTDPAVLALATAQQSELAALYGEDQPLVALHPDIEFILLTLDGTPVGCVGLQPISPGLGEIKRMYVEPTSRGWGLSRLLLAEIEAHARTRGLTTLRLETGTRQLEAIALYTHHGYDETPRYPPFENEAVSRCFAKHLD</sequence>
<dbReference type="InterPro" id="IPR000182">
    <property type="entry name" value="GNAT_dom"/>
</dbReference>
<dbReference type="PANTHER" id="PTHR43877:SF2">
    <property type="entry name" value="AMINOALKYLPHOSPHONATE N-ACETYLTRANSFERASE-RELATED"/>
    <property type="match status" value="1"/>
</dbReference>
<dbReference type="Gene3D" id="3.40.630.30">
    <property type="match status" value="1"/>
</dbReference>
<feature type="domain" description="N-acetyltransferase" evidence="3">
    <location>
        <begin position="7"/>
        <end position="151"/>
    </location>
</feature>
<name>A0ABP4AHD2_9ACTN</name>
<proteinExistence type="predicted"/>
<protein>
    <submittedName>
        <fullName evidence="4">GNAT family N-acetyltransferase</fullName>
    </submittedName>
</protein>
<comment type="caution">
    <text evidence="4">The sequence shown here is derived from an EMBL/GenBank/DDBJ whole genome shotgun (WGS) entry which is preliminary data.</text>
</comment>
<evidence type="ECO:0000256" key="2">
    <source>
        <dbReference type="ARBA" id="ARBA00023315"/>
    </source>
</evidence>
<dbReference type="RefSeq" id="WP_343968012.1">
    <property type="nucleotide sequence ID" value="NZ_BAAAHK010000005.1"/>
</dbReference>
<evidence type="ECO:0000313" key="4">
    <source>
        <dbReference type="EMBL" id="GAA0936420.1"/>
    </source>
</evidence>
<dbReference type="Proteomes" id="UP001500542">
    <property type="component" value="Unassembled WGS sequence"/>
</dbReference>
<dbReference type="EMBL" id="BAAAHK010000005">
    <property type="protein sequence ID" value="GAA0936420.1"/>
    <property type="molecule type" value="Genomic_DNA"/>
</dbReference>
<evidence type="ECO:0000313" key="5">
    <source>
        <dbReference type="Proteomes" id="UP001500542"/>
    </source>
</evidence>
<dbReference type="PROSITE" id="PS51186">
    <property type="entry name" value="GNAT"/>
    <property type="match status" value="1"/>
</dbReference>
<accession>A0ABP4AHD2</accession>
<dbReference type="InterPro" id="IPR016181">
    <property type="entry name" value="Acyl_CoA_acyltransferase"/>
</dbReference>
<keyword evidence="5" id="KW-1185">Reference proteome</keyword>
<reference evidence="5" key="1">
    <citation type="journal article" date="2019" name="Int. J. Syst. Evol. Microbiol.">
        <title>The Global Catalogue of Microorganisms (GCM) 10K type strain sequencing project: providing services to taxonomists for standard genome sequencing and annotation.</title>
        <authorList>
            <consortium name="The Broad Institute Genomics Platform"/>
            <consortium name="The Broad Institute Genome Sequencing Center for Infectious Disease"/>
            <person name="Wu L."/>
            <person name="Ma J."/>
        </authorList>
    </citation>
    <scope>NUCLEOTIDE SEQUENCE [LARGE SCALE GENOMIC DNA]</scope>
    <source>
        <strain evidence="5">JCM 10977</strain>
    </source>
</reference>
<evidence type="ECO:0000259" key="3">
    <source>
        <dbReference type="PROSITE" id="PS51186"/>
    </source>
</evidence>
<dbReference type="SUPFAM" id="SSF55729">
    <property type="entry name" value="Acyl-CoA N-acyltransferases (Nat)"/>
    <property type="match status" value="1"/>
</dbReference>
<keyword evidence="1" id="KW-0808">Transferase</keyword>
<dbReference type="CDD" id="cd04301">
    <property type="entry name" value="NAT_SF"/>
    <property type="match status" value="1"/>
</dbReference>
<dbReference type="PANTHER" id="PTHR43877">
    <property type="entry name" value="AMINOALKYLPHOSPHONATE N-ACETYLTRANSFERASE-RELATED-RELATED"/>
    <property type="match status" value="1"/>
</dbReference>
<organism evidence="4 5">
    <name type="scientific">Kribbella koreensis</name>
    <dbReference type="NCBI Taxonomy" id="57909"/>
    <lineage>
        <taxon>Bacteria</taxon>
        <taxon>Bacillati</taxon>
        <taxon>Actinomycetota</taxon>
        <taxon>Actinomycetes</taxon>
        <taxon>Propionibacteriales</taxon>
        <taxon>Kribbellaceae</taxon>
        <taxon>Kribbella</taxon>
    </lineage>
</organism>
<dbReference type="InterPro" id="IPR050832">
    <property type="entry name" value="Bact_Acetyltransf"/>
</dbReference>